<dbReference type="AlphaFoldDB" id="A0AAV5B0Z2"/>
<keyword evidence="6" id="KW-1185">Reference proteome</keyword>
<evidence type="ECO:0000259" key="4">
    <source>
        <dbReference type="PROSITE" id="PS50173"/>
    </source>
</evidence>
<evidence type="ECO:0000256" key="2">
    <source>
        <dbReference type="ARBA" id="ARBA00025589"/>
    </source>
</evidence>
<dbReference type="InterPro" id="IPR017961">
    <property type="entry name" value="DNA_pol_Y-fam_little_finger"/>
</dbReference>
<accession>A0AAV5B0Z2</accession>
<feature type="domain" description="UmuC" evidence="4">
    <location>
        <begin position="8"/>
        <end position="197"/>
    </location>
</feature>
<dbReference type="Gene3D" id="1.10.150.20">
    <property type="entry name" value="5' to 3' exonuclease, C-terminal subdomain"/>
    <property type="match status" value="1"/>
</dbReference>
<reference evidence="5" key="1">
    <citation type="journal article" date="2022" name="Int. J. Syst. Evol. Microbiol.">
        <title>Granulimonas faecalis gen. nov., sp. nov., and Leptogranulimonas caecicola gen. nov., sp. nov., novel lactate-producing Atopobiaceae bacteria isolated from mouse intestines, and an emended description of the family Atopobiaceae.</title>
        <authorList>
            <person name="Morinaga K."/>
            <person name="Kusada H."/>
            <person name="Sakamoto S."/>
            <person name="Murakami T."/>
            <person name="Toyoda A."/>
            <person name="Mori H."/>
            <person name="Meng X.Y."/>
            <person name="Takashino M."/>
            <person name="Murotomi K."/>
            <person name="Tamaki H."/>
        </authorList>
    </citation>
    <scope>NUCLEOTIDE SEQUENCE</scope>
    <source>
        <strain evidence="5">OPF53</strain>
    </source>
</reference>
<organism evidence="5 6">
    <name type="scientific">Granulimonas faecalis</name>
    <dbReference type="NCBI Taxonomy" id="2894155"/>
    <lineage>
        <taxon>Bacteria</taxon>
        <taxon>Bacillati</taxon>
        <taxon>Actinomycetota</taxon>
        <taxon>Coriobacteriia</taxon>
        <taxon>Coriobacteriales</taxon>
        <taxon>Kribbibacteriaceae</taxon>
        <taxon>Granulimonas</taxon>
    </lineage>
</organism>
<dbReference type="SUPFAM" id="SSF56672">
    <property type="entry name" value="DNA/RNA polymerases"/>
    <property type="match status" value="1"/>
</dbReference>
<dbReference type="Gene3D" id="3.30.70.270">
    <property type="match status" value="1"/>
</dbReference>
<dbReference type="GO" id="GO:0009432">
    <property type="term" value="P:SOS response"/>
    <property type="evidence" value="ECO:0007669"/>
    <property type="project" value="TreeGrafter"/>
</dbReference>
<sequence length="428" mass="46839">MDQSARTYACIDLKSFYASVECADRGLDPMSTRLVVADPSRSRGTICLAVSPALRALGMPSRCRLFQVPAALHPVVAPPRMALYMETAADIYGIYLRHIAPEDMHVYSVDEVFLDLTQYLPYYGVSARELVRGLMDEVRREKGVYATAGIGPNLFVAKAALDVEAKHDPDCIAELDEESFRQRLWFHRPITDIWGIGPNIARRLAARDIHDLAGICAAPEADLYGEFGRNAEYLIDHAWGQEPVTMAQIKAHVPRSRSLCTGQVLPRPYSFAETRTVLREMAGDLALDLVEKELSCGSLSLSVGYQEPRGRAPSRRGRPGSRASTSRRLAAPVCTPESLVPLVLELHGAVADPGRAVRRLSLSAGHLRCLGEAQLRLPLEEGGATMELSRTVNAIRRRFGASAVVPGASLRGEATGRERHCQIGGHHA</sequence>
<dbReference type="RefSeq" id="WP_251163912.1">
    <property type="nucleotide sequence ID" value="NZ_BQKC01000001.1"/>
</dbReference>
<evidence type="ECO:0000256" key="3">
    <source>
        <dbReference type="SAM" id="MobiDB-lite"/>
    </source>
</evidence>
<dbReference type="GO" id="GO:0003684">
    <property type="term" value="F:damaged DNA binding"/>
    <property type="evidence" value="ECO:0007669"/>
    <property type="project" value="InterPro"/>
</dbReference>
<evidence type="ECO:0000313" key="5">
    <source>
        <dbReference type="EMBL" id="GJM55237.1"/>
    </source>
</evidence>
<dbReference type="InterPro" id="IPR001126">
    <property type="entry name" value="UmuC"/>
</dbReference>
<dbReference type="GO" id="GO:0006281">
    <property type="term" value="P:DNA repair"/>
    <property type="evidence" value="ECO:0007669"/>
    <property type="project" value="InterPro"/>
</dbReference>
<proteinExistence type="inferred from homology"/>
<protein>
    <submittedName>
        <fullName evidence="5">LytTR family transcriptional regulator</fullName>
    </submittedName>
</protein>
<dbReference type="InterPro" id="IPR050116">
    <property type="entry name" value="DNA_polymerase-Y"/>
</dbReference>
<dbReference type="InterPro" id="IPR043502">
    <property type="entry name" value="DNA/RNA_pol_sf"/>
</dbReference>
<dbReference type="Pfam" id="PF00817">
    <property type="entry name" value="IMS"/>
    <property type="match status" value="1"/>
</dbReference>
<gene>
    <name evidence="5" type="primary">umuC</name>
    <name evidence="5" type="ORF">ATOP_08920</name>
</gene>
<dbReference type="GO" id="GO:0003887">
    <property type="term" value="F:DNA-directed DNA polymerase activity"/>
    <property type="evidence" value="ECO:0007669"/>
    <property type="project" value="TreeGrafter"/>
</dbReference>
<dbReference type="Pfam" id="PF11799">
    <property type="entry name" value="IMS_C"/>
    <property type="match status" value="1"/>
</dbReference>
<dbReference type="PROSITE" id="PS50173">
    <property type="entry name" value="UMUC"/>
    <property type="match status" value="1"/>
</dbReference>
<dbReference type="Gene3D" id="3.40.1170.60">
    <property type="match status" value="1"/>
</dbReference>
<comment type="caution">
    <text evidence="5">The sequence shown here is derived from an EMBL/GenBank/DDBJ whole genome shotgun (WGS) entry which is preliminary data.</text>
</comment>
<dbReference type="Proteomes" id="UP001055025">
    <property type="component" value="Unassembled WGS sequence"/>
</dbReference>
<feature type="region of interest" description="Disordered" evidence="3">
    <location>
        <begin position="305"/>
        <end position="330"/>
    </location>
</feature>
<name>A0AAV5B0Z2_9ACTN</name>
<dbReference type="InterPro" id="IPR043128">
    <property type="entry name" value="Rev_trsase/Diguanyl_cyclase"/>
</dbReference>
<evidence type="ECO:0000313" key="6">
    <source>
        <dbReference type="Proteomes" id="UP001055025"/>
    </source>
</evidence>
<dbReference type="GO" id="GO:0042276">
    <property type="term" value="P:error-prone translesion synthesis"/>
    <property type="evidence" value="ECO:0007669"/>
    <property type="project" value="TreeGrafter"/>
</dbReference>
<comment type="similarity">
    <text evidence="1">Belongs to the DNA polymerase type-Y family.</text>
</comment>
<dbReference type="EMBL" id="BQKC01000001">
    <property type="protein sequence ID" value="GJM55237.1"/>
    <property type="molecule type" value="Genomic_DNA"/>
</dbReference>
<dbReference type="GO" id="GO:0005829">
    <property type="term" value="C:cytosol"/>
    <property type="evidence" value="ECO:0007669"/>
    <property type="project" value="TreeGrafter"/>
</dbReference>
<dbReference type="PANTHER" id="PTHR11076">
    <property type="entry name" value="DNA REPAIR POLYMERASE UMUC / TRANSFERASE FAMILY MEMBER"/>
    <property type="match status" value="1"/>
</dbReference>
<dbReference type="PANTHER" id="PTHR11076:SF35">
    <property type="entry name" value="DNA REPAIR PROTEIN HOMOLOG YOBH"/>
    <property type="match status" value="1"/>
</dbReference>
<comment type="function">
    <text evidence="2">Poorly processive, error-prone DNA polymerase involved in untargeted mutagenesis. Copies undamaged DNA at stalled replication forks, which arise in vivo from mismatched or misaligned primer ends. These misaligned primers can be extended by PolIV. Exhibits no 3'-5' exonuclease (proofreading) activity. May be involved in translesional synthesis, in conjunction with the beta clamp from PolIII.</text>
</comment>
<evidence type="ECO:0000256" key="1">
    <source>
        <dbReference type="ARBA" id="ARBA00010945"/>
    </source>
</evidence>